<evidence type="ECO:0000256" key="2">
    <source>
        <dbReference type="ARBA" id="ARBA00022448"/>
    </source>
</evidence>
<keyword evidence="3" id="KW-0547">Nucleotide-binding</keyword>
<accession>A0A0D2HPC4</accession>
<dbReference type="STRING" id="1429043.X474_19375"/>
<name>A0A0D2HPC4_9BACT</name>
<organism evidence="7 8">
    <name type="scientific">Dethiosulfatarculus sandiegensis</name>
    <dbReference type="NCBI Taxonomy" id="1429043"/>
    <lineage>
        <taxon>Bacteria</taxon>
        <taxon>Pseudomonadati</taxon>
        <taxon>Thermodesulfobacteriota</taxon>
        <taxon>Desulfarculia</taxon>
        <taxon>Desulfarculales</taxon>
        <taxon>Desulfarculaceae</taxon>
        <taxon>Dethiosulfatarculus</taxon>
    </lineage>
</organism>
<evidence type="ECO:0000256" key="3">
    <source>
        <dbReference type="ARBA" id="ARBA00022741"/>
    </source>
</evidence>
<dbReference type="InParanoid" id="A0A0D2HPC4"/>
<dbReference type="SUPFAM" id="SSF52540">
    <property type="entry name" value="P-loop containing nucleoside triphosphate hydrolases"/>
    <property type="match status" value="1"/>
</dbReference>
<dbReference type="InterPro" id="IPR017871">
    <property type="entry name" value="ABC_transporter-like_CS"/>
</dbReference>
<protein>
    <recommendedName>
        <fullName evidence="6">ABC transporter domain-containing protein</fullName>
    </recommendedName>
</protein>
<keyword evidence="5" id="KW-0029">Amino-acid transport</keyword>
<reference evidence="7 8" key="1">
    <citation type="submission" date="2013-11" db="EMBL/GenBank/DDBJ databases">
        <title>Metagenomic analysis of a methanogenic consortium involved in long chain n-alkane degradation.</title>
        <authorList>
            <person name="Davidova I.A."/>
            <person name="Callaghan A.V."/>
            <person name="Wawrik B."/>
            <person name="Pruitt S."/>
            <person name="Marks C."/>
            <person name="Duncan K.E."/>
            <person name="Suflita J.M."/>
        </authorList>
    </citation>
    <scope>NUCLEOTIDE SEQUENCE [LARGE SCALE GENOMIC DNA]</scope>
    <source>
        <strain evidence="7 8">SPR</strain>
    </source>
</reference>
<dbReference type="CDD" id="cd03224">
    <property type="entry name" value="ABC_TM1139_LivF_branched"/>
    <property type="match status" value="1"/>
</dbReference>
<keyword evidence="4" id="KW-0067">ATP-binding</keyword>
<gene>
    <name evidence="7" type="ORF">X474_19375</name>
</gene>
<dbReference type="InterPro" id="IPR052156">
    <property type="entry name" value="BCAA_Transport_ATP-bd_LivF"/>
</dbReference>
<dbReference type="InterPro" id="IPR003439">
    <property type="entry name" value="ABC_transporter-like_ATP-bd"/>
</dbReference>
<evidence type="ECO:0000256" key="4">
    <source>
        <dbReference type="ARBA" id="ARBA00022840"/>
    </source>
</evidence>
<keyword evidence="2" id="KW-0813">Transport</keyword>
<sequence>MNSESMLQVKKISAHYGAVKALSQVSLEVSQGEIVCIIGANGAGKTTLLNVISGLHRASRGEVILKGGALPPGRAAKAVARGVVQCPEGRQVFAPLSVMDNLLLGAFLRMKKEKARVEKDLKQILEIFPILEKRKTQLAGTLSGGEQQMLALGRALMSRPKVLLLDEPSLGLAPLFVKEIFRIIASLPEQKTSVLLVEQNAHAALKTATRGYVMVNGRITQSGDTTMLLHDKQVAEAFLGAKCNKHANQEKNHEPGSLNQTGARHP</sequence>
<dbReference type="InterPro" id="IPR003593">
    <property type="entry name" value="AAA+_ATPase"/>
</dbReference>
<dbReference type="AlphaFoldDB" id="A0A0D2HPC4"/>
<evidence type="ECO:0000313" key="8">
    <source>
        <dbReference type="Proteomes" id="UP000032233"/>
    </source>
</evidence>
<dbReference type="GO" id="GO:0005524">
    <property type="term" value="F:ATP binding"/>
    <property type="evidence" value="ECO:0007669"/>
    <property type="project" value="UniProtKB-KW"/>
</dbReference>
<keyword evidence="8" id="KW-1185">Reference proteome</keyword>
<dbReference type="GO" id="GO:0015807">
    <property type="term" value="P:L-amino acid transport"/>
    <property type="evidence" value="ECO:0007669"/>
    <property type="project" value="TreeGrafter"/>
</dbReference>
<dbReference type="Proteomes" id="UP000032233">
    <property type="component" value="Unassembled WGS sequence"/>
</dbReference>
<dbReference type="SMART" id="SM00382">
    <property type="entry name" value="AAA"/>
    <property type="match status" value="1"/>
</dbReference>
<comment type="caution">
    <text evidence="7">The sequence shown here is derived from an EMBL/GenBank/DDBJ whole genome shotgun (WGS) entry which is preliminary data.</text>
</comment>
<dbReference type="GO" id="GO:0015658">
    <property type="term" value="F:branched-chain amino acid transmembrane transporter activity"/>
    <property type="evidence" value="ECO:0007669"/>
    <property type="project" value="TreeGrafter"/>
</dbReference>
<evidence type="ECO:0000256" key="1">
    <source>
        <dbReference type="ARBA" id="ARBA00005417"/>
    </source>
</evidence>
<evidence type="ECO:0000256" key="5">
    <source>
        <dbReference type="ARBA" id="ARBA00022970"/>
    </source>
</evidence>
<evidence type="ECO:0000313" key="7">
    <source>
        <dbReference type="EMBL" id="KIX12363.1"/>
    </source>
</evidence>
<dbReference type="PROSITE" id="PS50893">
    <property type="entry name" value="ABC_TRANSPORTER_2"/>
    <property type="match status" value="1"/>
</dbReference>
<feature type="domain" description="ABC transporter" evidence="6">
    <location>
        <begin position="7"/>
        <end position="241"/>
    </location>
</feature>
<dbReference type="EMBL" id="AZAC01000033">
    <property type="protein sequence ID" value="KIX12363.1"/>
    <property type="molecule type" value="Genomic_DNA"/>
</dbReference>
<dbReference type="PANTHER" id="PTHR43820:SF4">
    <property type="entry name" value="HIGH-AFFINITY BRANCHED-CHAIN AMINO ACID TRANSPORT ATP-BINDING PROTEIN LIVF"/>
    <property type="match status" value="1"/>
</dbReference>
<evidence type="ECO:0000259" key="6">
    <source>
        <dbReference type="PROSITE" id="PS50893"/>
    </source>
</evidence>
<dbReference type="GO" id="GO:0016887">
    <property type="term" value="F:ATP hydrolysis activity"/>
    <property type="evidence" value="ECO:0007669"/>
    <property type="project" value="InterPro"/>
</dbReference>
<dbReference type="PANTHER" id="PTHR43820">
    <property type="entry name" value="HIGH-AFFINITY BRANCHED-CHAIN AMINO ACID TRANSPORT ATP-BINDING PROTEIN LIVF"/>
    <property type="match status" value="1"/>
</dbReference>
<dbReference type="Gene3D" id="3.40.50.300">
    <property type="entry name" value="P-loop containing nucleotide triphosphate hydrolases"/>
    <property type="match status" value="1"/>
</dbReference>
<dbReference type="Pfam" id="PF00005">
    <property type="entry name" value="ABC_tran"/>
    <property type="match status" value="1"/>
</dbReference>
<comment type="similarity">
    <text evidence="1">Belongs to the ABC transporter superfamily.</text>
</comment>
<dbReference type="PROSITE" id="PS00211">
    <property type="entry name" value="ABC_TRANSPORTER_1"/>
    <property type="match status" value="1"/>
</dbReference>
<dbReference type="PATRIC" id="fig|1429043.3.peg.4107"/>
<proteinExistence type="inferred from homology"/>
<dbReference type="InterPro" id="IPR027417">
    <property type="entry name" value="P-loop_NTPase"/>
</dbReference>